<organism evidence="12 13">
    <name type="scientific">Lacisediminihabitans profunda</name>
    <dbReference type="NCBI Taxonomy" id="2594790"/>
    <lineage>
        <taxon>Bacteria</taxon>
        <taxon>Bacillati</taxon>
        <taxon>Actinomycetota</taxon>
        <taxon>Actinomycetes</taxon>
        <taxon>Micrococcales</taxon>
        <taxon>Microbacteriaceae</taxon>
        <taxon>Lacisediminihabitans</taxon>
    </lineage>
</organism>
<evidence type="ECO:0000256" key="5">
    <source>
        <dbReference type="ARBA" id="ARBA00048142"/>
    </source>
</evidence>
<dbReference type="InterPro" id="IPR015590">
    <property type="entry name" value="Aldehyde_DH_dom"/>
</dbReference>
<dbReference type="Pfam" id="PF00171">
    <property type="entry name" value="Aldedh"/>
    <property type="match status" value="1"/>
</dbReference>
<evidence type="ECO:0000256" key="7">
    <source>
        <dbReference type="PROSITE-ProRule" id="PRU10007"/>
    </source>
</evidence>
<evidence type="ECO:0000256" key="1">
    <source>
        <dbReference type="ARBA" id="ARBA00004786"/>
    </source>
</evidence>
<dbReference type="SUPFAM" id="SSF53720">
    <property type="entry name" value="ALDH-like"/>
    <property type="match status" value="1"/>
</dbReference>
<accession>A0A5C8UNG5</accession>
<comment type="caution">
    <text evidence="12">The sequence shown here is derived from an EMBL/GenBank/DDBJ whole genome shotgun (WGS) entry which is preliminary data.</text>
</comment>
<dbReference type="InterPro" id="IPR016162">
    <property type="entry name" value="Ald_DH_N"/>
</dbReference>
<dbReference type="GO" id="GO:0009898">
    <property type="term" value="C:cytoplasmic side of plasma membrane"/>
    <property type="evidence" value="ECO:0007669"/>
    <property type="project" value="TreeGrafter"/>
</dbReference>
<dbReference type="GO" id="GO:0010133">
    <property type="term" value="P:L-proline catabolic process to L-glutamate"/>
    <property type="evidence" value="ECO:0007669"/>
    <property type="project" value="InterPro"/>
</dbReference>
<dbReference type="Gene3D" id="3.40.309.10">
    <property type="entry name" value="Aldehyde Dehydrogenase, Chain A, domain 2"/>
    <property type="match status" value="1"/>
</dbReference>
<keyword evidence="3 8" id="KW-0560">Oxidoreductase</keyword>
<evidence type="ECO:0000259" key="11">
    <source>
        <dbReference type="Pfam" id="PF01619"/>
    </source>
</evidence>
<dbReference type="EC" id="1.2.1.88" evidence="2"/>
<feature type="active site" evidence="6">
    <location>
        <position position="752"/>
    </location>
</feature>
<proteinExistence type="inferred from homology"/>
<dbReference type="EMBL" id="VRMG01000009">
    <property type="protein sequence ID" value="TXN29408.1"/>
    <property type="molecule type" value="Genomic_DNA"/>
</dbReference>
<dbReference type="GO" id="GO:0003842">
    <property type="term" value="F:L-glutamate gamma-semialdehyde dehydrogenase activity"/>
    <property type="evidence" value="ECO:0007669"/>
    <property type="project" value="UniProtKB-EC"/>
</dbReference>
<dbReference type="InterPro" id="IPR029510">
    <property type="entry name" value="Ald_DH_CS_GLU"/>
</dbReference>
<dbReference type="PROSITE" id="PS00687">
    <property type="entry name" value="ALDEHYDE_DEHYDR_GLU"/>
    <property type="match status" value="1"/>
</dbReference>
<keyword evidence="4" id="KW-0520">NAD</keyword>
<dbReference type="SUPFAM" id="SSF51730">
    <property type="entry name" value="FAD-linked oxidoreductase"/>
    <property type="match status" value="1"/>
</dbReference>
<evidence type="ECO:0000256" key="8">
    <source>
        <dbReference type="RuleBase" id="RU003345"/>
    </source>
</evidence>
<evidence type="ECO:0000256" key="2">
    <source>
        <dbReference type="ARBA" id="ARBA00012884"/>
    </source>
</evidence>
<dbReference type="InterPro" id="IPR050485">
    <property type="entry name" value="Proline_metab_enzyme"/>
</dbReference>
<comment type="pathway">
    <text evidence="1">Amino-acid degradation; L-proline degradation into L-glutamate; L-glutamate from L-proline: step 2/2.</text>
</comment>
<dbReference type="GO" id="GO:0004657">
    <property type="term" value="F:proline dehydrogenase activity"/>
    <property type="evidence" value="ECO:0007669"/>
    <property type="project" value="InterPro"/>
</dbReference>
<dbReference type="Gene3D" id="3.40.605.10">
    <property type="entry name" value="Aldehyde Dehydrogenase, Chain A, domain 1"/>
    <property type="match status" value="1"/>
</dbReference>
<dbReference type="PIRSF" id="PIRSF000197">
    <property type="entry name" value="Bifunct_PutA"/>
    <property type="match status" value="1"/>
</dbReference>
<evidence type="ECO:0000256" key="4">
    <source>
        <dbReference type="ARBA" id="ARBA00023027"/>
    </source>
</evidence>
<feature type="domain" description="Aldehyde dehydrogenase" evidence="10">
    <location>
        <begin position="517"/>
        <end position="931"/>
    </location>
</feature>
<protein>
    <recommendedName>
        <fullName evidence="2">L-glutamate gamma-semialdehyde dehydrogenase</fullName>
        <ecNumber evidence="2">1.2.1.88</ecNumber>
    </recommendedName>
</protein>
<reference evidence="12 13" key="1">
    <citation type="submission" date="2019-08" db="EMBL/GenBank/DDBJ databases">
        <title>Bacterial whole genome sequence for Glaciihabitans sp. CHu50b-6-2.</title>
        <authorList>
            <person name="Jin L."/>
        </authorList>
    </citation>
    <scope>NUCLEOTIDE SEQUENCE [LARGE SCALE GENOMIC DNA]</scope>
    <source>
        <strain evidence="12 13">CHu50b-6-2</strain>
    </source>
</reference>
<dbReference type="PANTHER" id="PTHR42862:SF1">
    <property type="entry name" value="DELTA-1-PYRROLINE-5-CARBOXYLATE DEHYDROGENASE 2, ISOFORM A-RELATED"/>
    <property type="match status" value="1"/>
</dbReference>
<name>A0A5C8UNG5_9MICO</name>
<dbReference type="PROSITE" id="PS00070">
    <property type="entry name" value="ALDEHYDE_DEHYDR_CYS"/>
    <property type="match status" value="1"/>
</dbReference>
<evidence type="ECO:0000256" key="9">
    <source>
        <dbReference type="SAM" id="MobiDB-lite"/>
    </source>
</evidence>
<keyword evidence="13" id="KW-1185">Reference proteome</keyword>
<dbReference type="Gene3D" id="3.20.20.220">
    <property type="match status" value="1"/>
</dbReference>
<comment type="similarity">
    <text evidence="8">Belongs to the aldehyde dehydrogenase family.</text>
</comment>
<evidence type="ECO:0000256" key="3">
    <source>
        <dbReference type="ARBA" id="ARBA00023002"/>
    </source>
</evidence>
<dbReference type="InterPro" id="IPR016163">
    <property type="entry name" value="Ald_DH_C"/>
</dbReference>
<gene>
    <name evidence="12" type="ORF">FVP33_14650</name>
</gene>
<dbReference type="Pfam" id="PF01619">
    <property type="entry name" value="Pro_dh"/>
    <property type="match status" value="1"/>
</dbReference>
<dbReference type="InterPro" id="IPR016161">
    <property type="entry name" value="Ald_DH/histidinol_DH"/>
</dbReference>
<feature type="region of interest" description="Disordered" evidence="9">
    <location>
        <begin position="458"/>
        <end position="486"/>
    </location>
</feature>
<evidence type="ECO:0000313" key="12">
    <source>
        <dbReference type="EMBL" id="TXN29408.1"/>
    </source>
</evidence>
<dbReference type="InterPro" id="IPR016160">
    <property type="entry name" value="Ald_DH_CS_CYS"/>
</dbReference>
<dbReference type="GO" id="GO:0003700">
    <property type="term" value="F:DNA-binding transcription factor activity"/>
    <property type="evidence" value="ECO:0007669"/>
    <property type="project" value="InterPro"/>
</dbReference>
<dbReference type="AlphaFoldDB" id="A0A5C8UNG5"/>
<dbReference type="InterPro" id="IPR002872">
    <property type="entry name" value="Proline_DH_dom"/>
</dbReference>
<dbReference type="InterPro" id="IPR029041">
    <property type="entry name" value="FAD-linked_oxidoreductase-like"/>
</dbReference>
<feature type="domain" description="Proline dehydrogenase" evidence="11">
    <location>
        <begin position="134"/>
        <end position="425"/>
    </location>
</feature>
<feature type="active site" evidence="6 7">
    <location>
        <position position="718"/>
    </location>
</feature>
<dbReference type="RefSeq" id="WP_147784424.1">
    <property type="nucleotide sequence ID" value="NZ_VRMG01000009.1"/>
</dbReference>
<evidence type="ECO:0000313" key="13">
    <source>
        <dbReference type="Proteomes" id="UP000321379"/>
    </source>
</evidence>
<dbReference type="InterPro" id="IPR025703">
    <property type="entry name" value="Bifunct_PutA"/>
</dbReference>
<dbReference type="Proteomes" id="UP000321379">
    <property type="component" value="Unassembled WGS sequence"/>
</dbReference>
<evidence type="ECO:0000256" key="6">
    <source>
        <dbReference type="PIRSR" id="PIRSR000197-1"/>
    </source>
</evidence>
<sequence length="1164" mass="125334">MSTYAPDSPLSLDPLAVEAIATVRRWLAESTDVAPDKSAERLAGVLKDPRGLDFTIGFVDRVVRPEDLRVAGRNLERLSRAVPAFLPWYMRFVIQLGGGFAPLIPWPIVPMARAVLRRMVGHLIVDATPKRLDKSMSALRGSGIRLNLNLLGEAVLGDEESDRRLQGTRELLERDDVDYVSIKVSSVSAQLSMWSFDETVERVVDRLTPLYELAAVSATRKFINLDMEEFRDLDLTIAVFKRILEQGRLKNLEAGIVLQAYLPDALAAMQDLTAWATARRSAGGAGIKVRLVKGANLAMEHVDSVIHGWPLATYSTKQDTDTNYKRVLDWSLTPERTDAVRLGIAGHNLFDVAHAWLLAKERQVESRVEFEMLLGMATGQADAVKRDVGGLLLYTPVVHPGEFDSAISYLIRRLEENASSENFMSGVFELAQNETVFAREAERFLASVRALDRAVPRSNRRQDRTLPVPARPIDGAPREFSNEPDTDPAVAANRAWGRGILARVADSRLGIDGIAAARITDPAALERLIAEAVAAGTEWGQRRADTRATVLHSAGEALAAARADLIEVMATETGKTIAEGDVEVSEAVDFAHFYAERARELERVEHAQFVPSRLIVVTPPWNFPVAIPAGSVLSALASGAAVVIKPAPQARRSAAVLVEALWAGGVPRDVLRLVDIEEGELGRQLVSDPAVDRVILTGAWETAQLFRSWRPDLPLLAETSGKNAIIVTPSADLDLAVADIVKSAFGHAGQKCSAASLVILVGSVARSERFRRQLVDSVTTLRVGYPQDPTTIMGPIIEPAHGKLDKALTTLEEGESWLVKPRSLDESNRLWSPGVRDGVAAGSEFHLTEYFGPVLGIMHADSLAEAIELQNAPAYGLTAGIHSLDADEIATWLDSVEAGNLYVNRGITGAIVRRQPFGGWKRSTVGASAKAGGPNYLLTLGDWQPVFPEPGTSVVLEGLSDRVAAVIAAAQPGMEFLEFDLVRSGAVSDQQAWAAEYGGARDVSGLVVERNVFRYRPVPVTVRLAEGASPAQLVRVIAAASLAGSPLTISSSVPLAAGLVRLFGGPASPVDVGEVVVESDTRWHARLQSGEAAVGNGTPGRIRLIGGDRLALALALGGDPDVAIFAGPVTVSGRLELLPFLHEQAVSITAHRFGNPDPSTVVVI</sequence>
<comment type="catalytic activity">
    <reaction evidence="5">
        <text>L-glutamate 5-semialdehyde + NAD(+) + H2O = L-glutamate + NADH + 2 H(+)</text>
        <dbReference type="Rhea" id="RHEA:30235"/>
        <dbReference type="ChEBI" id="CHEBI:15377"/>
        <dbReference type="ChEBI" id="CHEBI:15378"/>
        <dbReference type="ChEBI" id="CHEBI:29985"/>
        <dbReference type="ChEBI" id="CHEBI:57540"/>
        <dbReference type="ChEBI" id="CHEBI:57945"/>
        <dbReference type="ChEBI" id="CHEBI:58066"/>
        <dbReference type="EC" id="1.2.1.88"/>
    </reaction>
</comment>
<dbReference type="PANTHER" id="PTHR42862">
    <property type="entry name" value="DELTA-1-PYRROLINE-5-CARBOXYLATE DEHYDROGENASE 1, ISOFORM A-RELATED"/>
    <property type="match status" value="1"/>
</dbReference>
<evidence type="ECO:0000259" key="10">
    <source>
        <dbReference type="Pfam" id="PF00171"/>
    </source>
</evidence>